<name>Q6EP95_ORYSJ</name>
<dbReference type="AlphaFoldDB" id="Q6EP95"/>
<dbReference type="EMBL" id="AP005885">
    <property type="protein sequence ID" value="BAD29476.1"/>
    <property type="molecule type" value="Genomic_DNA"/>
</dbReference>
<organism evidence="3 4">
    <name type="scientific">Oryza sativa subsp. japonica</name>
    <name type="common">Rice</name>
    <dbReference type="NCBI Taxonomy" id="39947"/>
    <lineage>
        <taxon>Eukaryota</taxon>
        <taxon>Viridiplantae</taxon>
        <taxon>Streptophyta</taxon>
        <taxon>Embryophyta</taxon>
        <taxon>Tracheophyta</taxon>
        <taxon>Spermatophyta</taxon>
        <taxon>Magnoliopsida</taxon>
        <taxon>Liliopsida</taxon>
        <taxon>Poales</taxon>
        <taxon>Poaceae</taxon>
        <taxon>BOP clade</taxon>
        <taxon>Oryzoideae</taxon>
        <taxon>Oryzeae</taxon>
        <taxon>Oryzinae</taxon>
        <taxon>Oryza</taxon>
        <taxon>Oryza sativa</taxon>
    </lineage>
</organism>
<evidence type="ECO:0000313" key="3">
    <source>
        <dbReference type="EMBL" id="BAD29525.1"/>
    </source>
</evidence>
<sequence length="106" mass="11927">MYDGLGVRLQVPTYPHLWRPERSCHAAFNAVCSALNRSVTGRMTDGTQDVRRTIACVRRHAARHIPSNNDGERFSSSYPSRSRSSRSGQSKAPVSRCNRSPEVFTY</sequence>
<feature type="compositionally biased region" description="Low complexity" evidence="1">
    <location>
        <begin position="74"/>
        <end position="90"/>
    </location>
</feature>
<protein>
    <submittedName>
        <fullName evidence="3">Uncharacterized protein</fullName>
    </submittedName>
</protein>
<evidence type="ECO:0000313" key="4">
    <source>
        <dbReference type="Proteomes" id="UP000000763"/>
    </source>
</evidence>
<feature type="region of interest" description="Disordered" evidence="1">
    <location>
        <begin position="61"/>
        <end position="106"/>
    </location>
</feature>
<reference evidence="2" key="2">
    <citation type="submission" date="2002-11" db="EMBL/GenBank/DDBJ databases">
        <title>Oryza sativa nipponbare(GA3) genomic DNA, chromosome 2, PAC clone:P0657H12.</title>
        <authorList>
            <person name="Sasaki T."/>
            <person name="Matsumoto T."/>
            <person name="Katayose Y."/>
        </authorList>
    </citation>
    <scope>NUCLEOTIDE SEQUENCE</scope>
</reference>
<evidence type="ECO:0000313" key="2">
    <source>
        <dbReference type="EMBL" id="BAD29476.1"/>
    </source>
</evidence>
<accession>Q6EP95</accession>
<gene>
    <name evidence="3" type="ORF">P0135D07.9</name>
    <name evidence="2" type="ORF">P0657H12.39</name>
</gene>
<dbReference type="Proteomes" id="UP000000763">
    <property type="component" value="Chromosome 2"/>
</dbReference>
<reference evidence="4" key="3">
    <citation type="journal article" date="2005" name="Nature">
        <title>The map-based sequence of the rice genome.</title>
        <authorList>
            <consortium name="International rice genome sequencing project (IRGSP)"/>
            <person name="Matsumoto T."/>
            <person name="Wu J."/>
            <person name="Kanamori H."/>
            <person name="Katayose Y."/>
            <person name="Fujisawa M."/>
            <person name="Namiki N."/>
            <person name="Mizuno H."/>
            <person name="Yamamoto K."/>
            <person name="Antonio B.A."/>
            <person name="Baba T."/>
            <person name="Sakata K."/>
            <person name="Nagamura Y."/>
            <person name="Aoki H."/>
            <person name="Arikawa K."/>
            <person name="Arita K."/>
            <person name="Bito T."/>
            <person name="Chiden Y."/>
            <person name="Fujitsuka N."/>
            <person name="Fukunaka R."/>
            <person name="Hamada M."/>
            <person name="Harada C."/>
            <person name="Hayashi A."/>
            <person name="Hijishita S."/>
            <person name="Honda M."/>
            <person name="Hosokawa S."/>
            <person name="Ichikawa Y."/>
            <person name="Idonuma A."/>
            <person name="Iijima M."/>
            <person name="Ikeda M."/>
            <person name="Ikeno M."/>
            <person name="Ito K."/>
            <person name="Ito S."/>
            <person name="Ito T."/>
            <person name="Ito Y."/>
            <person name="Ito Y."/>
            <person name="Iwabuchi A."/>
            <person name="Kamiya K."/>
            <person name="Karasawa W."/>
            <person name="Kurita K."/>
            <person name="Katagiri S."/>
            <person name="Kikuta A."/>
            <person name="Kobayashi H."/>
            <person name="Kobayashi N."/>
            <person name="Machita K."/>
            <person name="Maehara T."/>
            <person name="Masukawa M."/>
            <person name="Mizubayashi T."/>
            <person name="Mukai Y."/>
            <person name="Nagasaki H."/>
            <person name="Nagata Y."/>
            <person name="Naito S."/>
            <person name="Nakashima M."/>
            <person name="Nakama Y."/>
            <person name="Nakamichi Y."/>
            <person name="Nakamura M."/>
            <person name="Meguro A."/>
            <person name="Negishi M."/>
            <person name="Ohta I."/>
            <person name="Ohta T."/>
            <person name="Okamoto M."/>
            <person name="Ono N."/>
            <person name="Saji S."/>
            <person name="Sakaguchi M."/>
            <person name="Sakai K."/>
            <person name="Shibata M."/>
            <person name="Shimokawa T."/>
            <person name="Song J."/>
            <person name="Takazaki Y."/>
            <person name="Terasawa K."/>
            <person name="Tsugane M."/>
            <person name="Tsuji K."/>
            <person name="Ueda S."/>
            <person name="Waki K."/>
            <person name="Yamagata H."/>
            <person name="Yamamoto M."/>
            <person name="Yamamoto S."/>
            <person name="Yamane H."/>
            <person name="Yoshiki S."/>
            <person name="Yoshihara R."/>
            <person name="Yukawa K."/>
            <person name="Zhong H."/>
            <person name="Yano M."/>
            <person name="Yuan Q."/>
            <person name="Ouyang S."/>
            <person name="Liu J."/>
            <person name="Jones K.M."/>
            <person name="Gansberger K."/>
            <person name="Moffat K."/>
            <person name="Hill J."/>
            <person name="Bera J."/>
            <person name="Fadrosh D."/>
            <person name="Jin S."/>
            <person name="Johri S."/>
            <person name="Kim M."/>
            <person name="Overton L."/>
            <person name="Reardon M."/>
            <person name="Tsitrin T."/>
            <person name="Vuong H."/>
            <person name="Weaver B."/>
            <person name="Ciecko A."/>
            <person name="Tallon L."/>
            <person name="Jackson J."/>
            <person name="Pai G."/>
            <person name="Aken S.V."/>
            <person name="Utterback T."/>
            <person name="Reidmuller S."/>
            <person name="Feldblyum T."/>
            <person name="Hsiao J."/>
            <person name="Zismann V."/>
            <person name="Iobst S."/>
            <person name="de Vazeille A.R."/>
            <person name="Buell C.R."/>
            <person name="Ying K."/>
            <person name="Li Y."/>
            <person name="Lu T."/>
            <person name="Huang Y."/>
            <person name="Zhao Q."/>
            <person name="Feng Q."/>
            <person name="Zhang L."/>
            <person name="Zhu J."/>
            <person name="Weng Q."/>
            <person name="Mu J."/>
            <person name="Lu Y."/>
            <person name="Fan D."/>
            <person name="Liu Y."/>
            <person name="Guan J."/>
            <person name="Zhang Y."/>
            <person name="Yu S."/>
            <person name="Liu X."/>
            <person name="Zhang Y."/>
            <person name="Hong G."/>
            <person name="Han B."/>
            <person name="Choisne N."/>
            <person name="Demange N."/>
            <person name="Orjeda G."/>
            <person name="Samain S."/>
            <person name="Cattolico L."/>
            <person name="Pelletier E."/>
            <person name="Couloux A."/>
            <person name="Segurens B."/>
            <person name="Wincker P."/>
            <person name="D'Hont A."/>
            <person name="Scarpelli C."/>
            <person name="Weissenbach J."/>
            <person name="Salanoubat M."/>
            <person name="Quetier F."/>
            <person name="Yu Y."/>
            <person name="Kim H.R."/>
            <person name="Rambo T."/>
            <person name="Currie J."/>
            <person name="Collura K."/>
            <person name="Luo M."/>
            <person name="Yang T."/>
            <person name="Ammiraju J.S.S."/>
            <person name="Engler F."/>
            <person name="Soderlund C."/>
            <person name="Wing R.A."/>
            <person name="Palmer L.E."/>
            <person name="de la Bastide M."/>
            <person name="Spiegel L."/>
            <person name="Nascimento L."/>
            <person name="Zutavern T."/>
            <person name="O'Shaughnessy A."/>
            <person name="Dike S."/>
            <person name="Dedhia N."/>
            <person name="Preston R."/>
            <person name="Balija V."/>
            <person name="McCombie W.R."/>
            <person name="Chow T."/>
            <person name="Chen H."/>
            <person name="Chung M."/>
            <person name="Chen C."/>
            <person name="Shaw J."/>
            <person name="Wu H."/>
            <person name="Hsiao K."/>
            <person name="Chao Y."/>
            <person name="Chu M."/>
            <person name="Cheng C."/>
            <person name="Hour A."/>
            <person name="Lee P."/>
            <person name="Lin S."/>
            <person name="Lin Y."/>
            <person name="Liou J."/>
            <person name="Liu S."/>
            <person name="Hsing Y."/>
            <person name="Raghuvanshi S."/>
            <person name="Mohanty A."/>
            <person name="Bharti A.K."/>
            <person name="Gaur A."/>
            <person name="Gupta V."/>
            <person name="Kumar D."/>
            <person name="Ravi V."/>
            <person name="Vij S."/>
            <person name="Kapur A."/>
            <person name="Khurana P."/>
            <person name="Khurana P."/>
            <person name="Khurana J.P."/>
            <person name="Tyagi A.K."/>
            <person name="Gaikwad K."/>
            <person name="Singh A."/>
            <person name="Dalal V."/>
            <person name="Srivastava S."/>
            <person name="Dixit A."/>
            <person name="Pal A.K."/>
            <person name="Ghazi I.A."/>
            <person name="Yadav M."/>
            <person name="Pandit A."/>
            <person name="Bhargava A."/>
            <person name="Sureshbabu K."/>
            <person name="Batra K."/>
            <person name="Sharma T.R."/>
            <person name="Mohapatra T."/>
            <person name="Singh N.K."/>
            <person name="Messing J."/>
            <person name="Nelson A.B."/>
            <person name="Fuks G."/>
            <person name="Kavchok S."/>
            <person name="Keizer G."/>
            <person name="Linton E."/>
            <person name="Llaca V."/>
            <person name="Song R."/>
            <person name="Tanyolac B."/>
            <person name="Young S."/>
            <person name="Ho-Il K."/>
            <person name="Hahn J.H."/>
            <person name="Sangsakoo G."/>
            <person name="Vanavichit A."/>
            <person name="de Mattos Luiz.A.T."/>
            <person name="Zimmer P.D."/>
            <person name="Malone G."/>
            <person name="Dellagostin O."/>
            <person name="de Oliveira A.C."/>
            <person name="Bevan M."/>
            <person name="Bancroft I."/>
            <person name="Minx P."/>
            <person name="Cordum H."/>
            <person name="Wilson R."/>
            <person name="Cheng Z."/>
            <person name="Jin W."/>
            <person name="Jiang J."/>
            <person name="Leong S.A."/>
            <person name="Iwama H."/>
            <person name="Gojobori T."/>
            <person name="Itoh T."/>
            <person name="Niimura Y."/>
            <person name="Fujii Y."/>
            <person name="Habara T."/>
            <person name="Sakai H."/>
            <person name="Sato Y."/>
            <person name="Wilson G."/>
            <person name="Kumar K."/>
            <person name="McCouch S."/>
            <person name="Juretic N."/>
            <person name="Hoen D."/>
            <person name="Wright S."/>
            <person name="Bruskiewich R."/>
            <person name="Bureau T."/>
            <person name="Miyao A."/>
            <person name="Hirochika H."/>
            <person name="Nishikawa T."/>
            <person name="Kadowaki K."/>
            <person name="Sugiura M."/>
            <person name="Burr B."/>
            <person name="Sasaki T."/>
        </authorList>
    </citation>
    <scope>NUCLEOTIDE SEQUENCE [LARGE SCALE GENOMIC DNA]</scope>
    <source>
        <strain evidence="4">cv. Nipponbare</strain>
    </source>
</reference>
<proteinExistence type="predicted"/>
<dbReference type="EMBL" id="AP006060">
    <property type="protein sequence ID" value="BAD29525.1"/>
    <property type="molecule type" value="Genomic_DNA"/>
</dbReference>
<reference evidence="4" key="4">
    <citation type="journal article" date="2008" name="Nucleic Acids Res.">
        <title>The rice annotation project database (RAP-DB): 2008 update.</title>
        <authorList>
            <consortium name="The rice annotation project (RAP)"/>
        </authorList>
    </citation>
    <scope>GENOME REANNOTATION</scope>
    <source>
        <strain evidence="4">cv. Nipponbare</strain>
    </source>
</reference>
<evidence type="ECO:0000256" key="1">
    <source>
        <dbReference type="SAM" id="MobiDB-lite"/>
    </source>
</evidence>
<reference evidence="3" key="1">
    <citation type="submission" date="2002-11" db="EMBL/GenBank/DDBJ databases">
        <title>Oryza sativa nipponbare(GA3) genomic DNA, chromosome 2, PAC clone:P0135D07.</title>
        <authorList>
            <person name="Sasaki T."/>
            <person name="Matsumoto T."/>
            <person name="Katayose Y."/>
        </authorList>
    </citation>
    <scope>NUCLEOTIDE SEQUENCE</scope>
</reference>